<organism evidence="1 2">
    <name type="scientific">Vairimorpha apis BRL 01</name>
    <dbReference type="NCBI Taxonomy" id="1037528"/>
    <lineage>
        <taxon>Eukaryota</taxon>
        <taxon>Fungi</taxon>
        <taxon>Fungi incertae sedis</taxon>
        <taxon>Microsporidia</taxon>
        <taxon>Nosematidae</taxon>
        <taxon>Vairimorpha</taxon>
    </lineage>
</organism>
<keyword evidence="2" id="KW-1185">Reference proteome</keyword>
<evidence type="ECO:0008006" key="3">
    <source>
        <dbReference type="Google" id="ProtNLM"/>
    </source>
</evidence>
<dbReference type="SUPFAM" id="SSF54236">
    <property type="entry name" value="Ubiquitin-like"/>
    <property type="match status" value="1"/>
</dbReference>
<dbReference type="EMBL" id="KE647379">
    <property type="protein sequence ID" value="EQB59679.1"/>
    <property type="molecule type" value="Genomic_DNA"/>
</dbReference>
<evidence type="ECO:0000313" key="2">
    <source>
        <dbReference type="Proteomes" id="UP000053780"/>
    </source>
</evidence>
<dbReference type="VEuPathDB" id="MicrosporidiaDB:NAPIS_ORF02753"/>
<evidence type="ECO:0000313" key="1">
    <source>
        <dbReference type="EMBL" id="EQB59679.1"/>
    </source>
</evidence>
<dbReference type="InterPro" id="IPR029071">
    <property type="entry name" value="Ubiquitin-like_domsf"/>
</dbReference>
<gene>
    <name evidence="1" type="ORF">NAPIS_ORF02753</name>
</gene>
<protein>
    <recommendedName>
        <fullName evidence="3">Ubiquitin-like domain-containing protein</fullName>
    </recommendedName>
</protein>
<dbReference type="OrthoDB" id="2191494at2759"/>
<accession>T0L589</accession>
<sequence>MAFTVLFSDDEDTKKQIAESIFTLFHLKNNIFNDFFKLRKRLKNYKYFKLEKELLYTKSEVTKCPICDEFIIGIHEHLKKDLINSKVTILFDTNVTTENKHIIVDEMSVKEIKNLVYDKTGLSVSKQEVIRNNEILNNHVIVKGETVIIRQKRRSNKKINLLLKSKIFLSPTSKAKILTPIKSALQKSNRNTFKFLKEIQNIVDNTNKENMKDWEF</sequence>
<dbReference type="AlphaFoldDB" id="T0L589"/>
<dbReference type="HOGENOM" id="CLU_1277940_0_0_1"/>
<reference evidence="1 2" key="1">
    <citation type="journal article" date="2013" name="BMC Genomics">
        <title>Genome sequencing and comparative genomics of honey bee microsporidia, Nosema apis reveal novel insights into host-parasite interactions.</title>
        <authorList>
            <person name="Chen Yp."/>
            <person name="Pettis J.S."/>
            <person name="Zhao Y."/>
            <person name="Liu X."/>
            <person name="Tallon L.J."/>
            <person name="Sadzewicz L.D."/>
            <person name="Li R."/>
            <person name="Zheng H."/>
            <person name="Huang S."/>
            <person name="Zhang X."/>
            <person name="Hamilton M.C."/>
            <person name="Pernal S.F."/>
            <person name="Melathopoulos A.P."/>
            <person name="Yan X."/>
            <person name="Evans J.D."/>
        </authorList>
    </citation>
    <scope>NUCLEOTIDE SEQUENCE [LARGE SCALE GENOMIC DNA]</scope>
    <source>
        <strain evidence="1 2">BRL 01</strain>
    </source>
</reference>
<proteinExistence type="predicted"/>
<name>T0L589_9MICR</name>
<dbReference type="Proteomes" id="UP000053780">
    <property type="component" value="Unassembled WGS sequence"/>
</dbReference>